<dbReference type="Gene3D" id="1.10.10.10">
    <property type="entry name" value="Winged helix-like DNA-binding domain superfamily/Winged helix DNA-binding domain"/>
    <property type="match status" value="1"/>
</dbReference>
<dbReference type="InterPro" id="IPR011991">
    <property type="entry name" value="ArsR-like_HTH"/>
</dbReference>
<evidence type="ECO:0000256" key="2">
    <source>
        <dbReference type="ARBA" id="ARBA00023125"/>
    </source>
</evidence>
<evidence type="ECO:0000256" key="3">
    <source>
        <dbReference type="ARBA" id="ARBA00023163"/>
    </source>
</evidence>
<evidence type="ECO:0000313" key="8">
    <source>
        <dbReference type="Proteomes" id="UP000239772"/>
    </source>
</evidence>
<keyword evidence="1" id="KW-0805">Transcription regulation</keyword>
<dbReference type="InterPro" id="IPR000485">
    <property type="entry name" value="AsnC-type_HTH_dom"/>
</dbReference>
<feature type="region of interest" description="Disordered" evidence="4">
    <location>
        <begin position="157"/>
        <end position="195"/>
    </location>
</feature>
<dbReference type="SMART" id="SM00344">
    <property type="entry name" value="HTH_ASNC"/>
    <property type="match status" value="1"/>
</dbReference>
<dbReference type="Pfam" id="PF13404">
    <property type="entry name" value="HTH_AsnC-type"/>
    <property type="match status" value="1"/>
</dbReference>
<evidence type="ECO:0000313" key="7">
    <source>
        <dbReference type="EMBL" id="PSC06609.1"/>
    </source>
</evidence>
<sequence length="195" mass="21111">MREKWDRADRRLAKLLSREGREGVSDLAARLGLSPPTVRSRLKTLVEANLLKIVGVLNVAERPELIAAIIGIHANGHGRLDEVAQRMAELPFVTSVSIVTGRYDLIAEVLFEGDMQDLYRVTSTLLPGLAEPGVIQGSETFVVMKSHNKWVSLPKGVWDEDAGGAQTASGSSESRSQRKPAGGSRSADTIKGAKR</sequence>
<dbReference type="InterPro" id="IPR019888">
    <property type="entry name" value="Tscrpt_reg_AsnC-like"/>
</dbReference>
<feature type="domain" description="Transcription regulator AsnC/Lrp ligand binding" evidence="5">
    <location>
        <begin position="70"/>
        <end position="145"/>
    </location>
</feature>
<dbReference type="RefSeq" id="WP_106334988.1">
    <property type="nucleotide sequence ID" value="NZ_PVZS01000002.1"/>
</dbReference>
<evidence type="ECO:0000259" key="5">
    <source>
        <dbReference type="Pfam" id="PF01037"/>
    </source>
</evidence>
<dbReference type="AlphaFoldDB" id="A0A2T1HYP0"/>
<dbReference type="Proteomes" id="UP000239772">
    <property type="component" value="Unassembled WGS sequence"/>
</dbReference>
<evidence type="ECO:0000259" key="6">
    <source>
        <dbReference type="Pfam" id="PF13404"/>
    </source>
</evidence>
<evidence type="ECO:0000256" key="4">
    <source>
        <dbReference type="SAM" id="MobiDB-lite"/>
    </source>
</evidence>
<dbReference type="EMBL" id="PVZS01000002">
    <property type="protein sequence ID" value="PSC06609.1"/>
    <property type="molecule type" value="Genomic_DNA"/>
</dbReference>
<dbReference type="InterPro" id="IPR036390">
    <property type="entry name" value="WH_DNA-bd_sf"/>
</dbReference>
<dbReference type="GO" id="GO:0006355">
    <property type="term" value="P:regulation of DNA-templated transcription"/>
    <property type="evidence" value="ECO:0007669"/>
    <property type="project" value="UniProtKB-ARBA"/>
</dbReference>
<dbReference type="PRINTS" id="PR00033">
    <property type="entry name" value="HTHASNC"/>
</dbReference>
<gene>
    <name evidence="7" type="ORF">SLNSH_02005</name>
</gene>
<dbReference type="Gene3D" id="3.30.70.920">
    <property type="match status" value="1"/>
</dbReference>
<evidence type="ECO:0000256" key="1">
    <source>
        <dbReference type="ARBA" id="ARBA00023015"/>
    </source>
</evidence>
<dbReference type="OrthoDB" id="9152244at2"/>
<protein>
    <submittedName>
        <fullName evidence="7">Lrp/AsnC family transcriptional regulator</fullName>
    </submittedName>
</protein>
<reference evidence="8" key="1">
    <citation type="submission" date="2018-03" db="EMBL/GenBank/DDBJ databases">
        <authorList>
            <person name="Sun L."/>
            <person name="Liu H."/>
            <person name="Chen W."/>
            <person name="Huang K."/>
            <person name="Liu W."/>
            <person name="Gao X."/>
        </authorList>
    </citation>
    <scope>NUCLEOTIDE SEQUENCE [LARGE SCALE GENOMIC DNA]</scope>
    <source>
        <strain evidence="8">SH9</strain>
    </source>
</reference>
<dbReference type="PANTHER" id="PTHR30154:SF34">
    <property type="entry name" value="TRANSCRIPTIONAL REGULATOR AZLB"/>
    <property type="match status" value="1"/>
</dbReference>
<dbReference type="GO" id="GO:0043200">
    <property type="term" value="P:response to amino acid"/>
    <property type="evidence" value="ECO:0007669"/>
    <property type="project" value="TreeGrafter"/>
</dbReference>
<dbReference type="Pfam" id="PF01037">
    <property type="entry name" value="AsnC_trans_reg"/>
    <property type="match status" value="1"/>
</dbReference>
<dbReference type="InterPro" id="IPR019887">
    <property type="entry name" value="Tscrpt_reg_AsnC/Lrp_C"/>
</dbReference>
<feature type="domain" description="HTH asnC-type" evidence="6">
    <location>
        <begin position="6"/>
        <end position="45"/>
    </location>
</feature>
<organism evidence="7 8">
    <name type="scientific">Alsobacter soli</name>
    <dbReference type="NCBI Taxonomy" id="2109933"/>
    <lineage>
        <taxon>Bacteria</taxon>
        <taxon>Pseudomonadati</taxon>
        <taxon>Pseudomonadota</taxon>
        <taxon>Alphaproteobacteria</taxon>
        <taxon>Hyphomicrobiales</taxon>
        <taxon>Alsobacteraceae</taxon>
        <taxon>Alsobacter</taxon>
    </lineage>
</organism>
<dbReference type="CDD" id="cd00090">
    <property type="entry name" value="HTH_ARSR"/>
    <property type="match status" value="1"/>
</dbReference>
<dbReference type="InterPro" id="IPR011008">
    <property type="entry name" value="Dimeric_a/b-barrel"/>
</dbReference>
<dbReference type="SUPFAM" id="SSF54909">
    <property type="entry name" value="Dimeric alpha+beta barrel"/>
    <property type="match status" value="1"/>
</dbReference>
<keyword evidence="2" id="KW-0238">DNA-binding</keyword>
<comment type="caution">
    <text evidence="7">The sequence shown here is derived from an EMBL/GenBank/DDBJ whole genome shotgun (WGS) entry which is preliminary data.</text>
</comment>
<dbReference type="SUPFAM" id="SSF46785">
    <property type="entry name" value="Winged helix' DNA-binding domain"/>
    <property type="match status" value="1"/>
</dbReference>
<name>A0A2T1HYP0_9HYPH</name>
<keyword evidence="8" id="KW-1185">Reference proteome</keyword>
<dbReference type="PANTHER" id="PTHR30154">
    <property type="entry name" value="LEUCINE-RESPONSIVE REGULATORY PROTEIN"/>
    <property type="match status" value="1"/>
</dbReference>
<dbReference type="GO" id="GO:0005829">
    <property type="term" value="C:cytosol"/>
    <property type="evidence" value="ECO:0007669"/>
    <property type="project" value="TreeGrafter"/>
</dbReference>
<accession>A0A2T1HYP0</accession>
<proteinExistence type="predicted"/>
<keyword evidence="3" id="KW-0804">Transcription</keyword>
<dbReference type="InterPro" id="IPR036388">
    <property type="entry name" value="WH-like_DNA-bd_sf"/>
</dbReference>
<dbReference type="GO" id="GO:0043565">
    <property type="term" value="F:sequence-specific DNA binding"/>
    <property type="evidence" value="ECO:0007669"/>
    <property type="project" value="InterPro"/>
</dbReference>